<dbReference type="PRINTS" id="PR00623">
    <property type="entry name" value="HISTONEH4"/>
</dbReference>
<feature type="region of interest" description="Disordered" evidence="9">
    <location>
        <begin position="1"/>
        <end position="26"/>
    </location>
</feature>
<protein>
    <recommendedName>
        <fullName evidence="8">Histone H4</fullName>
    </recommendedName>
</protein>
<dbReference type="GO" id="GO:0030527">
    <property type="term" value="F:structural constituent of chromatin"/>
    <property type="evidence" value="ECO:0007669"/>
    <property type="project" value="InterPro"/>
</dbReference>
<dbReference type="PROSITE" id="PS00047">
    <property type="entry name" value="HISTONE_H4"/>
    <property type="match status" value="1"/>
</dbReference>
<keyword evidence="7 8" id="KW-0544">Nucleosome core</keyword>
<evidence type="ECO:0000256" key="3">
    <source>
        <dbReference type="ARBA" id="ARBA00006564"/>
    </source>
</evidence>
<evidence type="ECO:0000256" key="8">
    <source>
        <dbReference type="RuleBase" id="RU000528"/>
    </source>
</evidence>
<comment type="function">
    <text evidence="8">Core component of nucleosome. Nucleosomes wrap and compact DNA into chromatin, limiting DNA accessibility to the cellular machineries which require DNA as a template. Histones thereby play a central role in transcription regulation, DNA repair, DNA replication and chromosomal stability. DNA accessibility is regulated via a complex set of post-translational modifications of histones, also called histone code, and nucleosome remodeling.</text>
</comment>
<dbReference type="CDD" id="cd22912">
    <property type="entry name" value="HFD_H4"/>
    <property type="match status" value="1"/>
</dbReference>
<dbReference type="InterPro" id="IPR001951">
    <property type="entry name" value="Histone_H4"/>
</dbReference>
<sequence length="536" mass="58092">MPPTVPSRGGPSGFGGGKGKGVAHSAGKVSGKTVLGGAKRHRKVPKDSIRGISNADIRRMARRGGVKRISALIYDEVRNAMKQRLETILRDVCTMVEYGKRKTVTTLDVILALRPPAALYDLIIYLGRPFSFDLERLEEPFFGEIHTLSRVRIIWRDAGNPETLEWRRASSLQCPSWVVCICANTKMDASRHMSASASTQTITELDLSACHPSTIVDRINSVPGLKTSTAFFTFLRANLVLPPSAMSSQASTPMLEPQALPPTAPSPLATNKPATAVAAAAGVASALDDIPTLSLDVLTTREDKVAALRLVADSIAQQRQQASLNLVFHPLCLAALAAALAVTYRWAWVARDRDLGLAMSVASGVVMTYLLTIRYFASGYLQLAEALRWDWLVDGDGGGGGGGEEDLVIGTRFGDEMIGALVLRLEPSAAALAAAGANRKKMRALGLRGGRGVVRAWTMRQRYRGKGIGGDMLHEAVRVTRERCGRDAEVGFAQEHANSAMVLPEMFNAPFRRRERRAAQALESVLAEWEGNKRKR</sequence>
<evidence type="ECO:0000256" key="7">
    <source>
        <dbReference type="ARBA" id="ARBA00023269"/>
    </source>
</evidence>
<comment type="caution">
    <text evidence="11">The sequence shown here is derived from an EMBL/GenBank/DDBJ whole genome shotgun (WGS) entry which is preliminary data.</text>
</comment>
<evidence type="ECO:0000313" key="12">
    <source>
        <dbReference type="Proteomes" id="UP001217918"/>
    </source>
</evidence>
<dbReference type="SUPFAM" id="SSF47113">
    <property type="entry name" value="Histone-fold"/>
    <property type="match status" value="1"/>
</dbReference>
<dbReference type="InterPro" id="IPR019809">
    <property type="entry name" value="Histone_H4_CS"/>
</dbReference>
<dbReference type="Proteomes" id="UP001217918">
    <property type="component" value="Unassembled WGS sequence"/>
</dbReference>
<keyword evidence="4 8" id="KW-0158">Chromosome</keyword>
<comment type="subcellular location">
    <subcellularLocation>
        <location evidence="2">Chromosome</location>
    </subcellularLocation>
    <subcellularLocation>
        <location evidence="1">Nucleus</location>
    </subcellularLocation>
</comment>
<reference evidence="11" key="1">
    <citation type="journal article" date="2023" name="Mol. Plant Microbe Interact.">
        <title>Elucidating the Obligate Nature and Biological Capacity of an Invasive Fungal Corn Pathogen.</title>
        <authorList>
            <person name="MacCready J.S."/>
            <person name="Roggenkamp E.M."/>
            <person name="Gdanetz K."/>
            <person name="Chilvers M.I."/>
        </authorList>
    </citation>
    <scope>NUCLEOTIDE SEQUENCE</scope>
    <source>
        <strain evidence="11">PM02</strain>
    </source>
</reference>
<feature type="transmembrane region" description="Helical" evidence="10">
    <location>
        <begin position="355"/>
        <end position="377"/>
    </location>
</feature>
<dbReference type="GO" id="GO:0005634">
    <property type="term" value="C:nucleus"/>
    <property type="evidence" value="ECO:0007669"/>
    <property type="project" value="UniProtKB-SubCell"/>
</dbReference>
<evidence type="ECO:0000256" key="5">
    <source>
        <dbReference type="ARBA" id="ARBA00023125"/>
    </source>
</evidence>
<dbReference type="PANTHER" id="PTHR10484">
    <property type="entry name" value="HISTONE H4"/>
    <property type="match status" value="1"/>
</dbReference>
<dbReference type="Gene3D" id="1.10.20.10">
    <property type="entry name" value="Histone, subunit A"/>
    <property type="match status" value="1"/>
</dbReference>
<evidence type="ECO:0000256" key="1">
    <source>
        <dbReference type="ARBA" id="ARBA00004123"/>
    </source>
</evidence>
<evidence type="ECO:0000256" key="2">
    <source>
        <dbReference type="ARBA" id="ARBA00004286"/>
    </source>
</evidence>
<dbReference type="EMBL" id="JAQQPM010000001">
    <property type="protein sequence ID" value="KAK2067659.1"/>
    <property type="molecule type" value="Genomic_DNA"/>
</dbReference>
<keyword evidence="10" id="KW-0812">Transmembrane</keyword>
<keyword evidence="6 8" id="KW-0539">Nucleus</keyword>
<keyword evidence="10" id="KW-0472">Membrane</keyword>
<evidence type="ECO:0000256" key="4">
    <source>
        <dbReference type="ARBA" id="ARBA00022454"/>
    </source>
</evidence>
<comment type="subunit">
    <text evidence="8">The nucleosome is a histone octamer containing two molecules each of H2A, H2B, H3 and H4 assembled in one H3-H4 heterotetramer and two H2A-H2B heterodimers. The octamer wraps approximately 147 bp of DNA.</text>
</comment>
<gene>
    <name evidence="11" type="ORF">P8C59_001374</name>
</gene>
<keyword evidence="5 8" id="KW-0238">DNA-binding</keyword>
<comment type="similarity">
    <text evidence="3 8">Belongs to the histone H4 family.</text>
</comment>
<keyword evidence="10" id="KW-1133">Transmembrane helix</keyword>
<proteinExistence type="inferred from homology"/>
<evidence type="ECO:0000256" key="6">
    <source>
        <dbReference type="ARBA" id="ARBA00023242"/>
    </source>
</evidence>
<evidence type="ECO:0000256" key="10">
    <source>
        <dbReference type="SAM" id="Phobius"/>
    </source>
</evidence>
<evidence type="ECO:0000256" key="9">
    <source>
        <dbReference type="SAM" id="MobiDB-lite"/>
    </source>
</evidence>
<dbReference type="GO" id="GO:0003677">
    <property type="term" value="F:DNA binding"/>
    <property type="evidence" value="ECO:0007669"/>
    <property type="project" value="UniProtKB-KW"/>
</dbReference>
<dbReference type="SMART" id="SM00417">
    <property type="entry name" value="H4"/>
    <property type="match status" value="1"/>
</dbReference>
<dbReference type="InterPro" id="IPR009072">
    <property type="entry name" value="Histone-fold"/>
</dbReference>
<dbReference type="GO" id="GO:0000786">
    <property type="term" value="C:nucleosome"/>
    <property type="evidence" value="ECO:0007669"/>
    <property type="project" value="UniProtKB-KW"/>
</dbReference>
<organism evidence="11 12">
    <name type="scientific">Phyllachora maydis</name>
    <dbReference type="NCBI Taxonomy" id="1825666"/>
    <lineage>
        <taxon>Eukaryota</taxon>
        <taxon>Fungi</taxon>
        <taxon>Dikarya</taxon>
        <taxon>Ascomycota</taxon>
        <taxon>Pezizomycotina</taxon>
        <taxon>Sordariomycetes</taxon>
        <taxon>Sordariomycetidae</taxon>
        <taxon>Phyllachorales</taxon>
        <taxon>Phyllachoraceae</taxon>
        <taxon>Phyllachora</taxon>
    </lineage>
</organism>
<feature type="transmembrane region" description="Helical" evidence="10">
    <location>
        <begin position="327"/>
        <end position="348"/>
    </location>
</feature>
<name>A0AAD9HZA7_9PEZI</name>
<dbReference type="GO" id="GO:0046982">
    <property type="term" value="F:protein heterodimerization activity"/>
    <property type="evidence" value="ECO:0007669"/>
    <property type="project" value="InterPro"/>
</dbReference>
<feature type="compositionally biased region" description="Gly residues" evidence="9">
    <location>
        <begin position="10"/>
        <end position="20"/>
    </location>
</feature>
<accession>A0AAD9HZA7</accession>
<keyword evidence="12" id="KW-1185">Reference proteome</keyword>
<dbReference type="AlphaFoldDB" id="A0AAD9HZA7"/>
<evidence type="ECO:0000313" key="11">
    <source>
        <dbReference type="EMBL" id="KAK2067659.1"/>
    </source>
</evidence>